<reference evidence="6" key="1">
    <citation type="journal article" date="2021" name="Proc. Natl. Acad. Sci. U.S.A.">
        <title>A Catalog of Tens of Thousands of Viruses from Human Metagenomes Reveals Hidden Associations with Chronic Diseases.</title>
        <authorList>
            <person name="Tisza M.J."/>
            <person name="Buck C.B."/>
        </authorList>
    </citation>
    <scope>NUCLEOTIDE SEQUENCE</scope>
    <source>
        <strain evidence="6">CtPuP5</strain>
    </source>
</reference>
<sequence length="240" mass="28163">MEKKKLQLNEFAIEITRKCNMKCAHCLRGEAQKKDIHKKYITKALEDISSISSLTITGGEPTLNIPAIRFILEELKRLEIPVSNFYIVVNGRKTCQSVDFLHLLIEMYMYQEYKDEYLSMIQMSNDKYHSHPDEQRKSKEFLSMLSFFSCRDDEYKMSNIIAEGRGYDLGGWKCLDYSKDISINEDEDIIEVDTMIYLNAKGQVCNNCDYSYETQDEYYLFDMNETSLFEGIKSIIFNMD</sequence>
<dbReference type="GO" id="GO:0003824">
    <property type="term" value="F:catalytic activity"/>
    <property type="evidence" value="ECO:0007669"/>
    <property type="project" value="InterPro"/>
</dbReference>
<evidence type="ECO:0000256" key="1">
    <source>
        <dbReference type="ARBA" id="ARBA00022691"/>
    </source>
</evidence>
<dbReference type="Pfam" id="PF04055">
    <property type="entry name" value="Radical_SAM"/>
    <property type="match status" value="1"/>
</dbReference>
<evidence type="ECO:0000256" key="3">
    <source>
        <dbReference type="ARBA" id="ARBA00023004"/>
    </source>
</evidence>
<keyword evidence="3" id="KW-0408">Iron</keyword>
<evidence type="ECO:0000313" key="6">
    <source>
        <dbReference type="EMBL" id="DAD66466.1"/>
    </source>
</evidence>
<name>A0A8S5L9L0_9CAUD</name>
<dbReference type="InterPro" id="IPR013785">
    <property type="entry name" value="Aldolase_TIM"/>
</dbReference>
<keyword evidence="4" id="KW-0411">Iron-sulfur</keyword>
<evidence type="ECO:0000256" key="2">
    <source>
        <dbReference type="ARBA" id="ARBA00022723"/>
    </source>
</evidence>
<dbReference type="GO" id="GO:0046872">
    <property type="term" value="F:metal ion binding"/>
    <property type="evidence" value="ECO:0007669"/>
    <property type="project" value="UniProtKB-KW"/>
</dbReference>
<protein>
    <submittedName>
        <fullName evidence="6">Radical SAM/Cys-rich domain protein</fullName>
    </submittedName>
</protein>
<dbReference type="InterPro" id="IPR058240">
    <property type="entry name" value="rSAM_sf"/>
</dbReference>
<keyword evidence="1" id="KW-0949">S-adenosyl-L-methionine</keyword>
<dbReference type="InterPro" id="IPR007197">
    <property type="entry name" value="rSAM"/>
</dbReference>
<accession>A0A8S5L9L0</accession>
<dbReference type="SFLD" id="SFLDS00029">
    <property type="entry name" value="Radical_SAM"/>
    <property type="match status" value="1"/>
</dbReference>
<dbReference type="GO" id="GO:0051536">
    <property type="term" value="F:iron-sulfur cluster binding"/>
    <property type="evidence" value="ECO:0007669"/>
    <property type="project" value="UniProtKB-KW"/>
</dbReference>
<evidence type="ECO:0000256" key="4">
    <source>
        <dbReference type="ARBA" id="ARBA00023014"/>
    </source>
</evidence>
<feature type="domain" description="Radical SAM core" evidence="5">
    <location>
        <begin position="13"/>
        <end position="93"/>
    </location>
</feature>
<organism evidence="6">
    <name type="scientific">Myoviridae sp. ctPuP5</name>
    <dbReference type="NCBI Taxonomy" id="2823543"/>
    <lineage>
        <taxon>Viruses</taxon>
        <taxon>Duplodnaviria</taxon>
        <taxon>Heunggongvirae</taxon>
        <taxon>Uroviricota</taxon>
        <taxon>Caudoviricetes</taxon>
    </lineage>
</organism>
<dbReference type="SUPFAM" id="SSF102114">
    <property type="entry name" value="Radical SAM enzymes"/>
    <property type="match status" value="1"/>
</dbReference>
<dbReference type="EMBL" id="BK014662">
    <property type="protein sequence ID" value="DAD66466.1"/>
    <property type="molecule type" value="Genomic_DNA"/>
</dbReference>
<dbReference type="Gene3D" id="3.20.20.70">
    <property type="entry name" value="Aldolase class I"/>
    <property type="match status" value="1"/>
</dbReference>
<evidence type="ECO:0000259" key="5">
    <source>
        <dbReference type="Pfam" id="PF04055"/>
    </source>
</evidence>
<proteinExistence type="predicted"/>
<keyword evidence="2" id="KW-0479">Metal-binding</keyword>